<evidence type="ECO:0000256" key="2">
    <source>
        <dbReference type="SAM" id="SignalP"/>
    </source>
</evidence>
<proteinExistence type="predicted"/>
<dbReference type="Proteomes" id="UP001341840">
    <property type="component" value="Unassembled WGS sequence"/>
</dbReference>
<organism evidence="3 4">
    <name type="scientific">Stylosanthes scabra</name>
    <dbReference type="NCBI Taxonomy" id="79078"/>
    <lineage>
        <taxon>Eukaryota</taxon>
        <taxon>Viridiplantae</taxon>
        <taxon>Streptophyta</taxon>
        <taxon>Embryophyta</taxon>
        <taxon>Tracheophyta</taxon>
        <taxon>Spermatophyta</taxon>
        <taxon>Magnoliopsida</taxon>
        <taxon>eudicotyledons</taxon>
        <taxon>Gunneridae</taxon>
        <taxon>Pentapetalae</taxon>
        <taxon>rosids</taxon>
        <taxon>fabids</taxon>
        <taxon>Fabales</taxon>
        <taxon>Fabaceae</taxon>
        <taxon>Papilionoideae</taxon>
        <taxon>50 kb inversion clade</taxon>
        <taxon>dalbergioids sensu lato</taxon>
        <taxon>Dalbergieae</taxon>
        <taxon>Pterocarpus clade</taxon>
        <taxon>Stylosanthes</taxon>
    </lineage>
</organism>
<sequence>MAKNNGIKHALAILIFGMLVCCVIAKLYENNLLDEESSPPTLPEVKRPPEDKDEDDESELRGCIENCKRDYIRHPEELTDCIELCFVPVRVLIVECAASPSFDVNLQQDNDDACDLGDNRSFEELAVAMTGTPQPPSPHICHAIPDPMVEEALRCNDSDDGGTIHVPREGPSSSRTQDYPPHFSTLNLEVGSAIGPVDRDSDILEQGGGFAGIEEL</sequence>
<name>A0ABU6YXL4_9FABA</name>
<keyword evidence="4" id="KW-1185">Reference proteome</keyword>
<protein>
    <submittedName>
        <fullName evidence="3">Uncharacterized protein</fullName>
    </submittedName>
</protein>
<feature type="chain" id="PRO_5045372953" evidence="2">
    <location>
        <begin position="26"/>
        <end position="216"/>
    </location>
</feature>
<keyword evidence="2" id="KW-0732">Signal</keyword>
<feature type="signal peptide" evidence="2">
    <location>
        <begin position="1"/>
        <end position="25"/>
    </location>
</feature>
<feature type="region of interest" description="Disordered" evidence="1">
    <location>
        <begin position="36"/>
        <end position="59"/>
    </location>
</feature>
<accession>A0ABU6YXL4</accession>
<gene>
    <name evidence="3" type="ORF">PIB30_092138</name>
</gene>
<comment type="caution">
    <text evidence="3">The sequence shown here is derived from an EMBL/GenBank/DDBJ whole genome shotgun (WGS) entry which is preliminary data.</text>
</comment>
<evidence type="ECO:0000256" key="1">
    <source>
        <dbReference type="SAM" id="MobiDB-lite"/>
    </source>
</evidence>
<feature type="region of interest" description="Disordered" evidence="1">
    <location>
        <begin position="159"/>
        <end position="180"/>
    </location>
</feature>
<dbReference type="EMBL" id="JASCZI010243536">
    <property type="protein sequence ID" value="MED6213338.1"/>
    <property type="molecule type" value="Genomic_DNA"/>
</dbReference>
<evidence type="ECO:0000313" key="3">
    <source>
        <dbReference type="EMBL" id="MED6213338.1"/>
    </source>
</evidence>
<reference evidence="3 4" key="1">
    <citation type="journal article" date="2023" name="Plants (Basel)">
        <title>Bridging the Gap: Combining Genomics and Transcriptomics Approaches to Understand Stylosanthes scabra, an Orphan Legume from the Brazilian Caatinga.</title>
        <authorList>
            <person name="Ferreira-Neto J.R.C."/>
            <person name="da Silva M.D."/>
            <person name="Binneck E."/>
            <person name="de Melo N.F."/>
            <person name="da Silva R.H."/>
            <person name="de Melo A.L.T.M."/>
            <person name="Pandolfi V."/>
            <person name="Bustamante F.O."/>
            <person name="Brasileiro-Vidal A.C."/>
            <person name="Benko-Iseppon A.M."/>
        </authorList>
    </citation>
    <scope>NUCLEOTIDE SEQUENCE [LARGE SCALE GENOMIC DNA]</scope>
    <source>
        <tissue evidence="3">Leaves</tissue>
    </source>
</reference>
<evidence type="ECO:0000313" key="4">
    <source>
        <dbReference type="Proteomes" id="UP001341840"/>
    </source>
</evidence>